<dbReference type="SUPFAM" id="SSF51569">
    <property type="entry name" value="Aldolase"/>
    <property type="match status" value="1"/>
</dbReference>
<keyword evidence="5" id="KW-0324">Glycolysis</keyword>
<keyword evidence="6" id="KW-0456">Lyase</keyword>
<reference evidence="7" key="1">
    <citation type="submission" date="2022-05" db="EMBL/GenBank/DDBJ databases">
        <title>The Musa troglodytarum L. genome provides insights into the mechanism of non-climacteric behaviour and enrichment of carotenoids.</title>
        <authorList>
            <person name="Wang J."/>
        </authorList>
    </citation>
    <scope>NUCLEOTIDE SEQUENCE</scope>
    <source>
        <tissue evidence="7">Leaf</tissue>
    </source>
</reference>
<name>A0A9E7EU73_9LILI</name>
<dbReference type="Proteomes" id="UP001055439">
    <property type="component" value="Chromosome 10"/>
</dbReference>
<evidence type="ECO:0000256" key="3">
    <source>
        <dbReference type="ARBA" id="ARBA00010387"/>
    </source>
</evidence>
<dbReference type="EC" id="4.1.2.13" evidence="4"/>
<dbReference type="OrthoDB" id="36455at2759"/>
<dbReference type="Pfam" id="PF00274">
    <property type="entry name" value="Glycolytic"/>
    <property type="match status" value="2"/>
</dbReference>
<dbReference type="EMBL" id="CP097503">
    <property type="protein sequence ID" value="URD83246.1"/>
    <property type="molecule type" value="Genomic_DNA"/>
</dbReference>
<dbReference type="AlphaFoldDB" id="A0A9E7EU73"/>
<protein>
    <recommendedName>
        <fullName evidence="4">fructose-bisphosphate aldolase</fullName>
        <ecNumber evidence="4">4.1.2.13</ecNumber>
    </recommendedName>
</protein>
<organism evidence="7 8">
    <name type="scientific">Musa troglodytarum</name>
    <name type="common">fe'i banana</name>
    <dbReference type="NCBI Taxonomy" id="320322"/>
    <lineage>
        <taxon>Eukaryota</taxon>
        <taxon>Viridiplantae</taxon>
        <taxon>Streptophyta</taxon>
        <taxon>Embryophyta</taxon>
        <taxon>Tracheophyta</taxon>
        <taxon>Spermatophyta</taxon>
        <taxon>Magnoliopsida</taxon>
        <taxon>Liliopsida</taxon>
        <taxon>Zingiberales</taxon>
        <taxon>Musaceae</taxon>
        <taxon>Musa</taxon>
    </lineage>
</organism>
<dbReference type="InterPro" id="IPR000741">
    <property type="entry name" value="FBA_I"/>
</dbReference>
<accession>A0A9E7EU73</accession>
<evidence type="ECO:0000256" key="1">
    <source>
        <dbReference type="ARBA" id="ARBA00000441"/>
    </source>
</evidence>
<keyword evidence="8" id="KW-1185">Reference proteome</keyword>
<evidence type="ECO:0000256" key="6">
    <source>
        <dbReference type="ARBA" id="ARBA00023239"/>
    </source>
</evidence>
<dbReference type="Gene3D" id="3.20.20.70">
    <property type="entry name" value="Aldolase class I"/>
    <property type="match status" value="2"/>
</dbReference>
<gene>
    <name evidence="7" type="ORF">MUK42_13504</name>
</gene>
<proteinExistence type="inferred from homology"/>
<evidence type="ECO:0000313" key="7">
    <source>
        <dbReference type="EMBL" id="URD83246.1"/>
    </source>
</evidence>
<sequence length="523" mass="56028">MCLWRRPGPYGMVTCLIGRAAYEGQVVSYLLVNPGYRDVIRVQAVSSLRAFRMLGSAVDLAVPDLHASDFNAPSFSSASSTREPIPIPRTRAHLASTLVYALSTLGTLLSHYGRISLFVVSVNATITSSISTGLLVPSWHRPICRPLKVISGGLARWGYASPGSFGDLPDSGDIPGGIEMPTEPSEHSSHLVKIASAISELECIDLEPLLSPFVRFLHIGRGRKGPELEMGELECGCVPSLPSPVSVRPTRTSGAVSFGTTSYLLCDPVYGCIALYSLKGIGSVQHSGLGMPHRVFMPWLKYAISHGIYFMDMMNAAYIGTPGKGILAADESTGTIGKCLTSINVEANHCALCELLVCTRGLEGRRWTRALLNLLAPMVTPPPKDTMTSASTAPSTTKQAFGSPKRVLAAFYNALNGHHVLLEGSLPKPNMVTPRLDAAKVAPEVVVEYTVRTLLRTVPAAVPVIVFLSGGQSEEEATLNLNAMIWLGGRSHALQQSTLKTSAGKEENMEKARAAFLSRCKAN</sequence>
<dbReference type="InterPro" id="IPR013785">
    <property type="entry name" value="Aldolase_TIM"/>
</dbReference>
<dbReference type="GO" id="GO:0006096">
    <property type="term" value="P:glycolytic process"/>
    <property type="evidence" value="ECO:0007669"/>
    <property type="project" value="UniProtKB-KW"/>
</dbReference>
<evidence type="ECO:0000256" key="2">
    <source>
        <dbReference type="ARBA" id="ARBA00004714"/>
    </source>
</evidence>
<comment type="pathway">
    <text evidence="2">Carbohydrate degradation; glycolysis; D-glyceraldehyde 3-phosphate and glycerone phosphate from D-glucose: step 4/4.</text>
</comment>
<comment type="catalytic activity">
    <reaction evidence="1">
        <text>beta-D-fructose 1,6-bisphosphate = D-glyceraldehyde 3-phosphate + dihydroxyacetone phosphate</text>
        <dbReference type="Rhea" id="RHEA:14729"/>
        <dbReference type="ChEBI" id="CHEBI:32966"/>
        <dbReference type="ChEBI" id="CHEBI:57642"/>
        <dbReference type="ChEBI" id="CHEBI:59776"/>
        <dbReference type="EC" id="4.1.2.13"/>
    </reaction>
</comment>
<dbReference type="PANTHER" id="PTHR11627">
    <property type="entry name" value="FRUCTOSE-BISPHOSPHATE ALDOLASE"/>
    <property type="match status" value="1"/>
</dbReference>
<evidence type="ECO:0000256" key="5">
    <source>
        <dbReference type="ARBA" id="ARBA00023152"/>
    </source>
</evidence>
<evidence type="ECO:0000313" key="8">
    <source>
        <dbReference type="Proteomes" id="UP001055439"/>
    </source>
</evidence>
<evidence type="ECO:0000256" key="4">
    <source>
        <dbReference type="ARBA" id="ARBA00013068"/>
    </source>
</evidence>
<comment type="similarity">
    <text evidence="3">Belongs to the class I fructose-bisphosphate aldolase family.</text>
</comment>
<dbReference type="GO" id="GO:0004332">
    <property type="term" value="F:fructose-bisphosphate aldolase activity"/>
    <property type="evidence" value="ECO:0007669"/>
    <property type="project" value="UniProtKB-EC"/>
</dbReference>